<keyword evidence="4" id="KW-0812">Transmembrane</keyword>
<evidence type="ECO:0000256" key="1">
    <source>
        <dbReference type="ARBA" id="ARBA00009477"/>
    </source>
</evidence>
<accession>A0A328BR24</accession>
<dbReference type="NCBIfam" id="TIGR01730">
    <property type="entry name" value="RND_mfp"/>
    <property type="match status" value="1"/>
</dbReference>
<evidence type="ECO:0000259" key="6">
    <source>
        <dbReference type="Pfam" id="PF25917"/>
    </source>
</evidence>
<keyword evidence="4" id="KW-1133">Transmembrane helix</keyword>
<organism evidence="8 9">
    <name type="scientific">Phenylobacterium kunshanense</name>
    <dbReference type="NCBI Taxonomy" id="1445034"/>
    <lineage>
        <taxon>Bacteria</taxon>
        <taxon>Pseudomonadati</taxon>
        <taxon>Pseudomonadota</taxon>
        <taxon>Alphaproteobacteria</taxon>
        <taxon>Caulobacterales</taxon>
        <taxon>Caulobacteraceae</taxon>
        <taxon>Phenylobacterium</taxon>
    </lineage>
</organism>
<dbReference type="PANTHER" id="PTHR30469">
    <property type="entry name" value="MULTIDRUG RESISTANCE PROTEIN MDTA"/>
    <property type="match status" value="1"/>
</dbReference>
<dbReference type="Pfam" id="PF25954">
    <property type="entry name" value="Beta-barrel_RND_2"/>
    <property type="match status" value="1"/>
</dbReference>
<feature type="compositionally biased region" description="Gly residues" evidence="3">
    <location>
        <begin position="513"/>
        <end position="523"/>
    </location>
</feature>
<dbReference type="InterPro" id="IPR006143">
    <property type="entry name" value="RND_pump_MFP"/>
</dbReference>
<dbReference type="InterPro" id="IPR058624">
    <property type="entry name" value="MdtA-like_HH"/>
</dbReference>
<gene>
    <name evidence="8" type="ORF">DJ019_03780</name>
</gene>
<dbReference type="Gene3D" id="2.40.420.20">
    <property type="match status" value="1"/>
</dbReference>
<dbReference type="Gene3D" id="2.40.30.170">
    <property type="match status" value="1"/>
</dbReference>
<feature type="domain" description="Multidrug resistance protein MdtA-like alpha-helical hairpin" evidence="5">
    <location>
        <begin position="123"/>
        <end position="184"/>
    </location>
</feature>
<evidence type="ECO:0000256" key="4">
    <source>
        <dbReference type="SAM" id="Phobius"/>
    </source>
</evidence>
<keyword evidence="9" id="KW-1185">Reference proteome</keyword>
<dbReference type="RefSeq" id="WP_111274626.1">
    <property type="nucleotide sequence ID" value="NZ_QFYS01000001.1"/>
</dbReference>
<dbReference type="PANTHER" id="PTHR30469:SF33">
    <property type="entry name" value="SLR1207 PROTEIN"/>
    <property type="match status" value="1"/>
</dbReference>
<sequence length="523" mass="54513">MSLNKTPRRRAFGIPAGGWIALAVIAVALAAVAAWQMRPRPVKDPYRFAAVERGDITRSVSASGSLQALVTVDVGSQISGQVTRVLADFNDEVRAGQTLAIIDPQTYQSRVAQSQADIAAGEAAVRQAEATLANAQADFNRKRTLVDQGFYSPSVLDQATAAFRSAQASVAAARARVNQSRATLRSQQVDLGRTTISSPIDGIVVDRKVEPGQTVAASLQAPVLFTIAQDLSKVEVKIAVDEADVGQLREGQTVRFTVDAFPDDSFQGVLTQVRKQPTTEQNVVSYTVIAEAENPQRKLLPGMTANADIIIDTRRNVLKVPAASLRWTPPSETGGRTTSAAGGGAMMGGPGFGAPPGAPAANRQAGGGAARIVEQLDLDAKQRKAWEPIQADLRQKSAAAFASAGGDRTALRDAMRKNLDEAFGKLTPLLRADQRQTLATLRAGMAQGAGDAAGMAGGTVYVLRDGKPAPVAVRVGATDGTSTQIVGPLKAGDQVIVGGGPRPKARVATPMSGGTGGGARVKM</sequence>
<evidence type="ECO:0000313" key="9">
    <source>
        <dbReference type="Proteomes" id="UP000249524"/>
    </source>
</evidence>
<name>A0A328BR24_9CAUL</name>
<reference evidence="8 9" key="1">
    <citation type="submission" date="2018-05" db="EMBL/GenBank/DDBJ databases">
        <authorList>
            <person name="Lanie J.A."/>
            <person name="Ng W.-L."/>
            <person name="Kazmierczak K.M."/>
            <person name="Andrzejewski T.M."/>
            <person name="Davidsen T.M."/>
            <person name="Wayne K.J."/>
            <person name="Tettelin H."/>
            <person name="Glass J.I."/>
            <person name="Rusch D."/>
            <person name="Podicherti R."/>
            <person name="Tsui H.-C.T."/>
            <person name="Winkler M.E."/>
        </authorList>
    </citation>
    <scope>NUCLEOTIDE SEQUENCE [LARGE SCALE GENOMIC DNA]</scope>
    <source>
        <strain evidence="8 9">BUT-10</strain>
    </source>
</reference>
<proteinExistence type="inferred from homology"/>
<dbReference type="GO" id="GO:1990281">
    <property type="term" value="C:efflux pump complex"/>
    <property type="evidence" value="ECO:0007669"/>
    <property type="project" value="TreeGrafter"/>
</dbReference>
<evidence type="ECO:0000259" key="7">
    <source>
        <dbReference type="Pfam" id="PF25954"/>
    </source>
</evidence>
<comment type="caution">
    <text evidence="8">The sequence shown here is derived from an EMBL/GenBank/DDBJ whole genome shotgun (WGS) entry which is preliminary data.</text>
</comment>
<keyword evidence="2" id="KW-0175">Coiled coil</keyword>
<evidence type="ECO:0000256" key="3">
    <source>
        <dbReference type="SAM" id="MobiDB-lite"/>
    </source>
</evidence>
<evidence type="ECO:0000259" key="5">
    <source>
        <dbReference type="Pfam" id="PF25876"/>
    </source>
</evidence>
<dbReference type="AlphaFoldDB" id="A0A328BR24"/>
<evidence type="ECO:0000313" key="8">
    <source>
        <dbReference type="EMBL" id="RAK69135.1"/>
    </source>
</evidence>
<dbReference type="Gene3D" id="2.40.50.100">
    <property type="match status" value="2"/>
</dbReference>
<keyword evidence="4" id="KW-0472">Membrane</keyword>
<dbReference type="OrthoDB" id="7422354at2"/>
<evidence type="ECO:0000256" key="2">
    <source>
        <dbReference type="SAM" id="Coils"/>
    </source>
</evidence>
<feature type="transmembrane region" description="Helical" evidence="4">
    <location>
        <begin position="12"/>
        <end position="35"/>
    </location>
</feature>
<feature type="region of interest" description="Disordered" evidence="3">
    <location>
        <begin position="499"/>
        <end position="523"/>
    </location>
</feature>
<dbReference type="EMBL" id="QFYS01000001">
    <property type="protein sequence ID" value="RAK69135.1"/>
    <property type="molecule type" value="Genomic_DNA"/>
</dbReference>
<dbReference type="InterPro" id="IPR058792">
    <property type="entry name" value="Beta-barrel_RND_2"/>
</dbReference>
<feature type="domain" description="Multidrug resistance protein MdtA-like barrel-sandwich hybrid" evidence="6">
    <location>
        <begin position="71"/>
        <end position="224"/>
    </location>
</feature>
<dbReference type="InterPro" id="IPR058625">
    <property type="entry name" value="MdtA-like_BSH"/>
</dbReference>
<dbReference type="GO" id="GO:0015562">
    <property type="term" value="F:efflux transmembrane transporter activity"/>
    <property type="evidence" value="ECO:0007669"/>
    <property type="project" value="TreeGrafter"/>
</dbReference>
<dbReference type="Pfam" id="PF25917">
    <property type="entry name" value="BSH_RND"/>
    <property type="match status" value="1"/>
</dbReference>
<feature type="coiled-coil region" evidence="2">
    <location>
        <begin position="118"/>
        <end position="145"/>
    </location>
</feature>
<comment type="similarity">
    <text evidence="1">Belongs to the membrane fusion protein (MFP) (TC 8.A.1) family.</text>
</comment>
<feature type="domain" description="CusB-like beta-barrel" evidence="7">
    <location>
        <begin position="236"/>
        <end position="308"/>
    </location>
</feature>
<dbReference type="Pfam" id="PF25876">
    <property type="entry name" value="HH_MFP_RND"/>
    <property type="match status" value="1"/>
</dbReference>
<dbReference type="Proteomes" id="UP000249524">
    <property type="component" value="Unassembled WGS sequence"/>
</dbReference>
<dbReference type="SUPFAM" id="SSF111369">
    <property type="entry name" value="HlyD-like secretion proteins"/>
    <property type="match status" value="1"/>
</dbReference>
<protein>
    <submittedName>
        <fullName evidence="8">Efflux RND transporter periplasmic adaptor subunit</fullName>
    </submittedName>
</protein>